<dbReference type="PANTHER" id="PTHR38797">
    <property type="entry name" value="NUCLEAR PORE COMPLEX PROTEIN NUP85-RELATED"/>
    <property type="match status" value="1"/>
</dbReference>
<evidence type="ECO:0000313" key="1">
    <source>
        <dbReference type="EMBL" id="USW53489.1"/>
    </source>
</evidence>
<name>A0A9Q9EKP5_9PEZI</name>
<sequence length="375" mass="43002">MSTPMDRRAIRRQQQDDQVQNIIDTIADPGDQLDAISKIRGWYNPHSTANLIIKQYLSDDLSLSDTVTQLANPIDDLFTSGDNGWSAYTQEKTARHQREHFPEDAEQWWGVEQDILKPDEGSENDHVSTEGALWTLWYAVVHSARKLFWRDNDDGSTGSSQTALLELVRALKARPNPPLPPHLTVPMQRDWVYASGATLWRNLLLLGPSFRESWNDSPGCGAGWSKPEVEAWINAEAFVARLTVCGVKKFWNYGVWALRDGLEERPNSIYFRPEREEEVLDCYVTAAAVWVVIAGKEMWEFVERDRDFETRYGLDEALPKLPWEGDGVWTRARWRYWKEKFESVAQRPGLVSSTKQIIGEALKCMEAVESQRQVS</sequence>
<dbReference type="EMBL" id="CP099422">
    <property type="protein sequence ID" value="USW53489.1"/>
    <property type="molecule type" value="Genomic_DNA"/>
</dbReference>
<evidence type="ECO:0000313" key="2">
    <source>
        <dbReference type="Proteomes" id="UP001056384"/>
    </source>
</evidence>
<organism evidence="1 2">
    <name type="scientific">Septoria linicola</name>
    <dbReference type="NCBI Taxonomy" id="215465"/>
    <lineage>
        <taxon>Eukaryota</taxon>
        <taxon>Fungi</taxon>
        <taxon>Dikarya</taxon>
        <taxon>Ascomycota</taxon>
        <taxon>Pezizomycotina</taxon>
        <taxon>Dothideomycetes</taxon>
        <taxon>Dothideomycetidae</taxon>
        <taxon>Mycosphaerellales</taxon>
        <taxon>Mycosphaerellaceae</taxon>
        <taxon>Septoria</taxon>
    </lineage>
</organism>
<reference evidence="1" key="1">
    <citation type="submission" date="2022-06" db="EMBL/GenBank/DDBJ databases">
        <title>Complete genome sequences of two strains of the flax pathogen Septoria linicola.</title>
        <authorList>
            <person name="Lapalu N."/>
            <person name="Simon A."/>
            <person name="Demenou B."/>
            <person name="Paumier D."/>
            <person name="Guillot M.-P."/>
            <person name="Gout L."/>
            <person name="Valade R."/>
        </authorList>
    </citation>
    <scope>NUCLEOTIDE SEQUENCE</scope>
    <source>
        <strain evidence="1">SE15195</strain>
    </source>
</reference>
<gene>
    <name evidence="1" type="ORF">Slin15195_G068080</name>
</gene>
<dbReference type="InterPro" id="IPR022085">
    <property type="entry name" value="OpdG"/>
</dbReference>
<dbReference type="PANTHER" id="PTHR38797:SF4">
    <property type="entry name" value="NUCLEAR PORE COMPLEX PROTEIN NUP85"/>
    <property type="match status" value="1"/>
</dbReference>
<protein>
    <submittedName>
        <fullName evidence="1">Uncharacterized protein</fullName>
    </submittedName>
</protein>
<dbReference type="Proteomes" id="UP001056384">
    <property type="component" value="Chromosome 5"/>
</dbReference>
<dbReference type="Pfam" id="PF12311">
    <property type="entry name" value="DUF3632"/>
    <property type="match status" value="1"/>
</dbReference>
<accession>A0A9Q9EKP5</accession>
<proteinExistence type="predicted"/>
<keyword evidence="2" id="KW-1185">Reference proteome</keyword>
<dbReference type="InterPro" id="IPR053204">
    <property type="entry name" value="Oxopyrrolidines_Biosynth-assoc"/>
</dbReference>
<dbReference type="AlphaFoldDB" id="A0A9Q9EKP5"/>